<feature type="compositionally biased region" description="Pro residues" evidence="2">
    <location>
        <begin position="23"/>
        <end position="33"/>
    </location>
</feature>
<evidence type="ECO:0000313" key="3">
    <source>
        <dbReference type="EMBL" id="CAG8510067.1"/>
    </source>
</evidence>
<name>A0A9N9F4Z8_9GLOM</name>
<evidence type="ECO:0000256" key="1">
    <source>
        <dbReference type="SAM" id="Coils"/>
    </source>
</evidence>
<feature type="region of interest" description="Disordered" evidence="2">
    <location>
        <begin position="1"/>
        <end position="36"/>
    </location>
</feature>
<comment type="caution">
    <text evidence="3">The sequence shown here is derived from an EMBL/GenBank/DDBJ whole genome shotgun (WGS) entry which is preliminary data.</text>
</comment>
<dbReference type="Proteomes" id="UP000789508">
    <property type="component" value="Unassembled WGS sequence"/>
</dbReference>
<evidence type="ECO:0000313" key="4">
    <source>
        <dbReference type="Proteomes" id="UP000789508"/>
    </source>
</evidence>
<proteinExistence type="predicted"/>
<sequence>MSYSNQYLASPQLQQSSPKNRSLPPPPSGPPYQPTNVNIQLSSSVPTNSIMSSDVVNPFEKSQNFSQLQIENQRLRDENERLKEQVNLLSLRGAGGSNDFNIINSVQLVTNIANLRDMLNEFTNLKLGNELQINQSAAFTLFQKYNCKRSIEFTKLYHHENTEIFNSNYSLGNGLDFRQILKFALQRLTIETILIKLANHIESVLSRKITPASHNETLEANLIKISNDFIEYAYDFGKSRSGTDELTKTLPVKIRQQAATILGTRAFHTSHPFITQLSRELLETMNQYRKISNQQKLHEIQQMIPQLIREVIRVLVFNLRAHDPSPDVKFFEAGESVDLEQMEGAFEPSESLNYEVEICAFPIIGTDLNTRNRKLFKKAQVYVVEKIRAKGVITTLASKSD</sequence>
<feature type="coiled-coil region" evidence="1">
    <location>
        <begin position="65"/>
        <end position="92"/>
    </location>
</feature>
<accession>A0A9N9F4Z8</accession>
<protein>
    <submittedName>
        <fullName evidence="3">14563_t:CDS:1</fullName>
    </submittedName>
</protein>
<dbReference type="AlphaFoldDB" id="A0A9N9F4Z8"/>
<organism evidence="3 4">
    <name type="scientific">Ambispora leptoticha</name>
    <dbReference type="NCBI Taxonomy" id="144679"/>
    <lineage>
        <taxon>Eukaryota</taxon>
        <taxon>Fungi</taxon>
        <taxon>Fungi incertae sedis</taxon>
        <taxon>Mucoromycota</taxon>
        <taxon>Glomeromycotina</taxon>
        <taxon>Glomeromycetes</taxon>
        <taxon>Archaeosporales</taxon>
        <taxon>Ambisporaceae</taxon>
        <taxon>Ambispora</taxon>
    </lineage>
</organism>
<dbReference type="OrthoDB" id="2421915at2759"/>
<feature type="compositionally biased region" description="Polar residues" evidence="2">
    <location>
        <begin position="1"/>
        <end position="15"/>
    </location>
</feature>
<keyword evidence="4" id="KW-1185">Reference proteome</keyword>
<reference evidence="3" key="1">
    <citation type="submission" date="2021-06" db="EMBL/GenBank/DDBJ databases">
        <authorList>
            <person name="Kallberg Y."/>
            <person name="Tangrot J."/>
            <person name="Rosling A."/>
        </authorList>
    </citation>
    <scope>NUCLEOTIDE SEQUENCE</scope>
    <source>
        <strain evidence="3">FL130A</strain>
    </source>
</reference>
<evidence type="ECO:0000256" key="2">
    <source>
        <dbReference type="SAM" id="MobiDB-lite"/>
    </source>
</evidence>
<keyword evidence="1" id="KW-0175">Coiled coil</keyword>
<dbReference type="EMBL" id="CAJVPS010000810">
    <property type="protein sequence ID" value="CAG8510067.1"/>
    <property type="molecule type" value="Genomic_DNA"/>
</dbReference>
<gene>
    <name evidence="3" type="ORF">ALEPTO_LOCUS3928</name>
</gene>